<organism evidence="2">
    <name type="scientific">uncultured Alphaproteobacteria bacterium</name>
    <dbReference type="NCBI Taxonomy" id="91750"/>
    <lineage>
        <taxon>Bacteria</taxon>
        <taxon>Pseudomonadati</taxon>
        <taxon>Pseudomonadota</taxon>
        <taxon>Alphaproteobacteria</taxon>
        <taxon>environmental samples</taxon>
    </lineage>
</organism>
<feature type="transmembrane region" description="Helical" evidence="1">
    <location>
        <begin position="131"/>
        <end position="152"/>
    </location>
</feature>
<keyword evidence="1" id="KW-1133">Transmembrane helix</keyword>
<reference evidence="2" key="1">
    <citation type="submission" date="2016-04" db="EMBL/GenBank/DDBJ databases">
        <authorList>
            <person name="Evans L.H."/>
            <person name="Alamgir A."/>
            <person name="Owens N."/>
            <person name="Weber N.D."/>
            <person name="Virtaneva K."/>
            <person name="Barbian K."/>
            <person name="Babar A."/>
            <person name="Rosenke K."/>
        </authorList>
    </citation>
    <scope>NUCLEOTIDE SEQUENCE</scope>
    <source>
        <strain evidence="2">86</strain>
    </source>
</reference>
<sequence>MTWAEALAAWPGAVWLQRSYVAYLVVNALHVLGLGLLVGAILPLDLRLLGAFRAPLAVLAPVLTRAAAAGLGLALGTGLWLFSVKPGAYLANPAFLWKLGLLTLALANVAAQHAGAGWRAALAGGGVTPRVRAHAALSALLWPGVLLAGRWIGFL</sequence>
<feature type="transmembrane region" description="Helical" evidence="1">
    <location>
        <begin position="20"/>
        <end position="44"/>
    </location>
</feature>
<accession>A0A212K4F9</accession>
<evidence type="ECO:0000256" key="1">
    <source>
        <dbReference type="SAM" id="Phobius"/>
    </source>
</evidence>
<feature type="transmembrane region" description="Helical" evidence="1">
    <location>
        <begin position="94"/>
        <end position="111"/>
    </location>
</feature>
<dbReference type="EMBL" id="FLUO01000001">
    <property type="protein sequence ID" value="SBW06609.1"/>
    <property type="molecule type" value="Genomic_DNA"/>
</dbReference>
<dbReference type="AlphaFoldDB" id="A0A212K4F9"/>
<name>A0A212K4F9_9PROT</name>
<gene>
    <name evidence="2" type="ORF">KL86APRO_12128</name>
</gene>
<keyword evidence="1" id="KW-0472">Membrane</keyword>
<evidence type="ECO:0000313" key="2">
    <source>
        <dbReference type="EMBL" id="SBW06609.1"/>
    </source>
</evidence>
<protein>
    <submittedName>
        <fullName evidence="2">Putative membrane protein</fullName>
    </submittedName>
</protein>
<proteinExistence type="predicted"/>
<keyword evidence="1" id="KW-0812">Transmembrane</keyword>
<feature type="transmembrane region" description="Helical" evidence="1">
    <location>
        <begin position="56"/>
        <end position="82"/>
    </location>
</feature>